<dbReference type="AlphaFoldDB" id="A0A9P9WKV7"/>
<keyword evidence="1" id="KW-0812">Transmembrane</keyword>
<keyword evidence="3" id="KW-1185">Reference proteome</keyword>
<keyword evidence="1" id="KW-1133">Transmembrane helix</keyword>
<reference evidence="2" key="1">
    <citation type="submission" date="2021-03" db="EMBL/GenBank/DDBJ databases">
        <title>Revisited historic fungal species revealed as producer of novel bioactive compounds through whole genome sequencing and comparative genomics.</title>
        <authorList>
            <person name="Vignolle G.A."/>
            <person name="Hochenegger N."/>
            <person name="Mach R.L."/>
            <person name="Mach-Aigner A.R."/>
            <person name="Javad Rahimi M."/>
            <person name="Salim K.A."/>
            <person name="Chan C.M."/>
            <person name="Lim L.B.L."/>
            <person name="Cai F."/>
            <person name="Druzhinina I.S."/>
            <person name="U'Ren J.M."/>
            <person name="Derntl C."/>
        </authorList>
    </citation>
    <scope>NUCLEOTIDE SEQUENCE</scope>
    <source>
        <strain evidence="2">TUCIM 5799</strain>
    </source>
</reference>
<accession>A0A9P9WKV7</accession>
<feature type="transmembrane region" description="Helical" evidence="1">
    <location>
        <begin position="128"/>
        <end position="152"/>
    </location>
</feature>
<protein>
    <submittedName>
        <fullName evidence="2">Uncharacterized protein</fullName>
    </submittedName>
</protein>
<name>A0A9P9WKV7_9PEZI</name>
<evidence type="ECO:0000313" key="3">
    <source>
        <dbReference type="Proteomes" id="UP000829685"/>
    </source>
</evidence>
<sequence length="258" mass="28247">MSPQSTTSNQVAARQSYRDLSFLALSTVVPLTALFSILALAFKTTASTSYIKATDRGFRTTVVFLRPDALNGGLSIALYPQHLDLGPIQLTLAGDGLSLASALSIGLLCVSVCRRAKSLLLADWQRYGIFLVLAVNGVLSLAVFISCAVRRFNSGQFKPGYRSPVLDHQTYGPSNRYDGAMFDLGSWSCQLSAYDALEGGQDVLSEQCTNETAALWIGLVLALLDIVMAALVWIDWNGKRLLIRDYKSLKEEEEIYYI</sequence>
<dbReference type="EMBL" id="JAFIMR010000017">
    <property type="protein sequence ID" value="KAI1868398.1"/>
    <property type="molecule type" value="Genomic_DNA"/>
</dbReference>
<evidence type="ECO:0000256" key="1">
    <source>
        <dbReference type="SAM" id="Phobius"/>
    </source>
</evidence>
<feature type="transmembrane region" description="Helical" evidence="1">
    <location>
        <begin position="213"/>
        <end position="234"/>
    </location>
</feature>
<dbReference type="Proteomes" id="UP000829685">
    <property type="component" value="Unassembled WGS sequence"/>
</dbReference>
<feature type="transmembrane region" description="Helical" evidence="1">
    <location>
        <begin position="20"/>
        <end position="42"/>
    </location>
</feature>
<feature type="transmembrane region" description="Helical" evidence="1">
    <location>
        <begin position="97"/>
        <end position="116"/>
    </location>
</feature>
<keyword evidence="1" id="KW-0472">Membrane</keyword>
<evidence type="ECO:0000313" key="2">
    <source>
        <dbReference type="EMBL" id="KAI1868398.1"/>
    </source>
</evidence>
<organism evidence="2 3">
    <name type="scientific">Neoarthrinium moseri</name>
    <dbReference type="NCBI Taxonomy" id="1658444"/>
    <lineage>
        <taxon>Eukaryota</taxon>
        <taxon>Fungi</taxon>
        <taxon>Dikarya</taxon>
        <taxon>Ascomycota</taxon>
        <taxon>Pezizomycotina</taxon>
        <taxon>Sordariomycetes</taxon>
        <taxon>Xylariomycetidae</taxon>
        <taxon>Amphisphaeriales</taxon>
        <taxon>Apiosporaceae</taxon>
        <taxon>Neoarthrinium</taxon>
    </lineage>
</organism>
<proteinExistence type="predicted"/>
<comment type="caution">
    <text evidence="2">The sequence shown here is derived from an EMBL/GenBank/DDBJ whole genome shotgun (WGS) entry which is preliminary data.</text>
</comment>
<gene>
    <name evidence="2" type="ORF">JX265_007221</name>
</gene>